<feature type="compositionally biased region" description="Polar residues" evidence="2">
    <location>
        <begin position="271"/>
        <end position="290"/>
    </location>
</feature>
<evidence type="ECO:0000256" key="1">
    <source>
        <dbReference type="SAM" id="Coils"/>
    </source>
</evidence>
<organism evidence="3 4">
    <name type="scientific">Halteria grandinella</name>
    <dbReference type="NCBI Taxonomy" id="5974"/>
    <lineage>
        <taxon>Eukaryota</taxon>
        <taxon>Sar</taxon>
        <taxon>Alveolata</taxon>
        <taxon>Ciliophora</taxon>
        <taxon>Intramacronucleata</taxon>
        <taxon>Spirotrichea</taxon>
        <taxon>Stichotrichia</taxon>
        <taxon>Sporadotrichida</taxon>
        <taxon>Halteriidae</taxon>
        <taxon>Halteria</taxon>
    </lineage>
</organism>
<evidence type="ECO:0000313" key="3">
    <source>
        <dbReference type="EMBL" id="TNV81639.1"/>
    </source>
</evidence>
<feature type="compositionally biased region" description="Basic and acidic residues" evidence="2">
    <location>
        <begin position="67"/>
        <end position="78"/>
    </location>
</feature>
<dbReference type="AlphaFoldDB" id="A0A8J8NWW7"/>
<keyword evidence="4" id="KW-1185">Reference proteome</keyword>
<feature type="compositionally biased region" description="Polar residues" evidence="2">
    <location>
        <begin position="435"/>
        <end position="447"/>
    </location>
</feature>
<dbReference type="EMBL" id="RRYP01005896">
    <property type="protein sequence ID" value="TNV81639.1"/>
    <property type="molecule type" value="Genomic_DNA"/>
</dbReference>
<dbReference type="Proteomes" id="UP000785679">
    <property type="component" value="Unassembled WGS sequence"/>
</dbReference>
<feature type="region of interest" description="Disordered" evidence="2">
    <location>
        <begin position="435"/>
        <end position="456"/>
    </location>
</feature>
<feature type="compositionally biased region" description="Polar residues" evidence="2">
    <location>
        <begin position="246"/>
        <end position="263"/>
    </location>
</feature>
<sequence>MKRTPFSPIITTNHYVYSKQTVISPKNQENKFSLSKNLLNDQKRIAMTTMSSPRDVKCQAHTQVPHFTERSSSRKPSTDHGTASNQAAIKHREVLGVSKVPFLNRDYSAKNINSRLKLERTQAPAQVRQRDETPDDMGGGTENVIVTTSTNGTMGGTFGMQNQPSKVGGAELRDIKRALMNFRGGHTGGTKSTHNLLMKTARLVRGQEQFKVSQKENICTSPPTLSKDPSQKQVTVISLENHKRPASSSRYGGPSENQSAQSRRGSDKPLTENTSKPTNASAQLLSPSNRSPMTLAIKTLKDFQTHVPNKPSEGNDYQMKHGTTVSDLATYRSNLASKEATGASISGTGYFKLQTKGNTIVMTDLNKLDEAQQANDYDVEGGTAPTDEDIDCVVACEMNEEPKRHRVALQDHSGKIQQRLRLNLDSIMNHNQMSAGTHASAKGTISQRGEAVKQATIESNRSAVPVSDHQMYQGYNHFLSASEMAVTRMSQVQQTLVKKLEAKRVELLQAHDVIDTLSKTNTEIQRFLDIYAQRNQSLEDTVLTHDTKLSQVTEEINYRENQLRMNDRRVQGAQNATQWRDELLQREAQTLETLKRYEDALKESDLEYEAVRAELYKAQQREEGMLKVLGSTIKDTFQKNLGSPLMKGGGGKMVLPTFHVKSPKSNK</sequence>
<protein>
    <submittedName>
        <fullName evidence="3">Uncharacterized protein</fullName>
    </submittedName>
</protein>
<evidence type="ECO:0000256" key="2">
    <source>
        <dbReference type="SAM" id="MobiDB-lite"/>
    </source>
</evidence>
<feature type="region of interest" description="Disordered" evidence="2">
    <location>
        <begin position="211"/>
        <end position="290"/>
    </location>
</feature>
<feature type="compositionally biased region" description="Polar residues" evidence="2">
    <location>
        <begin position="211"/>
        <end position="238"/>
    </location>
</feature>
<gene>
    <name evidence="3" type="ORF">FGO68_gene10002</name>
</gene>
<reference evidence="3" key="1">
    <citation type="submission" date="2019-06" db="EMBL/GenBank/DDBJ databases">
        <authorList>
            <person name="Zheng W."/>
        </authorList>
    </citation>
    <scope>NUCLEOTIDE SEQUENCE</scope>
    <source>
        <strain evidence="3">QDHG01</strain>
    </source>
</reference>
<accession>A0A8J8NWW7</accession>
<feature type="region of interest" description="Disordered" evidence="2">
    <location>
        <begin position="120"/>
        <end position="141"/>
    </location>
</feature>
<comment type="caution">
    <text evidence="3">The sequence shown here is derived from an EMBL/GenBank/DDBJ whole genome shotgun (WGS) entry which is preliminary data.</text>
</comment>
<keyword evidence="1" id="KW-0175">Coiled coil</keyword>
<feature type="coiled-coil region" evidence="1">
    <location>
        <begin position="580"/>
        <end position="621"/>
    </location>
</feature>
<proteinExistence type="predicted"/>
<name>A0A8J8NWW7_HALGN</name>
<feature type="region of interest" description="Disordered" evidence="2">
    <location>
        <begin position="49"/>
        <end position="87"/>
    </location>
</feature>
<evidence type="ECO:0000313" key="4">
    <source>
        <dbReference type="Proteomes" id="UP000785679"/>
    </source>
</evidence>